<keyword evidence="5" id="KW-0449">Lipoprotein</keyword>
<evidence type="ECO:0000313" key="6">
    <source>
        <dbReference type="EMBL" id="VFR49670.1"/>
    </source>
</evidence>
<evidence type="ECO:0000313" key="7">
    <source>
        <dbReference type="EMBL" id="VFR50317.1"/>
    </source>
</evidence>
<accession>A0A484RLM0</accession>
<dbReference type="AlphaFoldDB" id="A0A484RLM0"/>
<evidence type="ECO:0000256" key="4">
    <source>
        <dbReference type="ARBA" id="ARBA00023139"/>
    </source>
</evidence>
<evidence type="ECO:0000256" key="2">
    <source>
        <dbReference type="ARBA" id="ARBA00022729"/>
    </source>
</evidence>
<keyword evidence="2" id="KW-0732">Signal</keyword>
<sequence>MNVMRPSSVPAPAPKDTAMPHRFRLNARRLIGAAAVSVIGALSAALLTTPSHASEPAKPAPVSSEALRVYATPTPQGDILRYVQQLADKDNTGLKLRVIQSSQGLDSNQLLFKGDVEANLTQHRPYFNSWIAAHPEARDTLVNVATLLVNVFGLYSSQYKSVQDIPDGASLLVPNEQTNLPRALFILQNEGLIKLNHPQSDGSDAAVAIDEKNILENPKGLKFIPTETRLRAKSLPDVQASFINGDIALTHDIDPATALSLEDKQNNPYANVLTTRKELLADPRIRLLADYLTSPAVAKYIEDNYKGFIVPVQERLVP</sequence>
<organism evidence="7">
    <name type="scientific">plant metagenome</name>
    <dbReference type="NCBI Taxonomy" id="1297885"/>
    <lineage>
        <taxon>unclassified sequences</taxon>
        <taxon>metagenomes</taxon>
        <taxon>organismal metagenomes</taxon>
    </lineage>
</organism>
<reference evidence="7" key="1">
    <citation type="submission" date="2019-03" db="EMBL/GenBank/DDBJ databases">
        <authorList>
            <person name="Danneels B."/>
        </authorList>
    </citation>
    <scope>NUCLEOTIDE SEQUENCE</scope>
</reference>
<dbReference type="Pfam" id="PF03180">
    <property type="entry name" value="Lipoprotein_9"/>
    <property type="match status" value="1"/>
</dbReference>
<keyword evidence="3" id="KW-0472">Membrane</keyword>
<proteinExistence type="predicted"/>
<dbReference type="SUPFAM" id="SSF53850">
    <property type="entry name" value="Periplasmic binding protein-like II"/>
    <property type="match status" value="1"/>
</dbReference>
<evidence type="ECO:0000256" key="1">
    <source>
        <dbReference type="ARBA" id="ARBA00004635"/>
    </source>
</evidence>
<keyword evidence="4" id="KW-0564">Palmitate</keyword>
<evidence type="ECO:0000256" key="3">
    <source>
        <dbReference type="ARBA" id="ARBA00023136"/>
    </source>
</evidence>
<dbReference type="InterPro" id="IPR004872">
    <property type="entry name" value="Lipoprotein_NlpA"/>
</dbReference>
<dbReference type="PANTHER" id="PTHR30429">
    <property type="entry name" value="D-METHIONINE-BINDING LIPOPROTEIN METQ"/>
    <property type="match status" value="1"/>
</dbReference>
<dbReference type="GO" id="GO:0016020">
    <property type="term" value="C:membrane"/>
    <property type="evidence" value="ECO:0007669"/>
    <property type="project" value="UniProtKB-SubCell"/>
</dbReference>
<dbReference type="Gene3D" id="3.40.190.10">
    <property type="entry name" value="Periplasmic binding protein-like II"/>
    <property type="match status" value="2"/>
</dbReference>
<gene>
    <name evidence="6" type="ORF">BER1_2563</name>
    <name evidence="7" type="ORF">BER2_2525</name>
</gene>
<evidence type="ECO:0000256" key="5">
    <source>
        <dbReference type="ARBA" id="ARBA00023288"/>
    </source>
</evidence>
<dbReference type="PANTHER" id="PTHR30429:SF0">
    <property type="entry name" value="METHIONINE-BINDING LIPOPROTEIN METQ"/>
    <property type="match status" value="1"/>
</dbReference>
<name>A0A484RLM0_9ZZZZ</name>
<comment type="subcellular location">
    <subcellularLocation>
        <location evidence="1">Membrane</location>
        <topology evidence="1">Lipid-anchor</topology>
    </subcellularLocation>
</comment>
<protein>
    <submittedName>
        <fullName evidence="7">Methionine ABC transporter substrate-binding protein</fullName>
    </submittedName>
</protein>
<dbReference type="EMBL" id="CAADIE010000035">
    <property type="protein sequence ID" value="VFR49670.1"/>
    <property type="molecule type" value="Genomic_DNA"/>
</dbReference>
<dbReference type="EMBL" id="CAADIH010000034">
    <property type="protein sequence ID" value="VFR50317.1"/>
    <property type="molecule type" value="Genomic_DNA"/>
</dbReference>